<dbReference type="GeneID" id="23116294"/>
<dbReference type="PATRIC" id="fig|997894.4.peg.5413"/>
<feature type="compositionally biased region" description="Basic and acidic residues" evidence="4">
    <location>
        <begin position="10"/>
        <end position="52"/>
    </location>
</feature>
<dbReference type="SMART" id="SM00866">
    <property type="entry name" value="UTRA"/>
    <property type="match status" value="1"/>
</dbReference>
<name>R0BCZ7_9FIRM</name>
<proteinExistence type="predicted"/>
<sequence>MQRKQIQGEQRQDKQIQGEQIQDKQIQDKQIQDKQIQDKQIQDKQIQDKQIQDKQIQGKQRQSTQTQRLTKSEAFTQTLKRNIQEGTYPYGTALPAERELAENFGLNRSTVRAAIQTLVEEGLLKKVQGKGTFVMRHARDNAYTHFRGMSELLKNHGYVPSSRILYTGPTPAGYKLSHLLQVGEDTVLYRIMRLRLGNGLPVSIENTFVPYELIPDIEDIDFQIYSLYDAFAMNSLRIAGIQQVFSTTRVRNSEAKYLNAENGSPVVSIAITSASEENGIIEYTNALVLPEFCKFYSDGVIQDSKLNVYAQSI</sequence>
<dbReference type="InterPro" id="IPR036388">
    <property type="entry name" value="WH-like_DNA-bd_sf"/>
</dbReference>
<dbReference type="PROSITE" id="PS50949">
    <property type="entry name" value="HTH_GNTR"/>
    <property type="match status" value="1"/>
</dbReference>
<organism evidence="6 7">
    <name type="scientific">Enterocloster bolteae 90A9</name>
    <dbReference type="NCBI Taxonomy" id="997894"/>
    <lineage>
        <taxon>Bacteria</taxon>
        <taxon>Bacillati</taxon>
        <taxon>Bacillota</taxon>
        <taxon>Clostridia</taxon>
        <taxon>Lachnospirales</taxon>
        <taxon>Lachnospiraceae</taxon>
        <taxon>Enterocloster</taxon>
    </lineage>
</organism>
<dbReference type="InterPro" id="IPR000524">
    <property type="entry name" value="Tscrpt_reg_HTH_GntR"/>
</dbReference>
<evidence type="ECO:0000256" key="2">
    <source>
        <dbReference type="ARBA" id="ARBA00023125"/>
    </source>
</evidence>
<dbReference type="Pfam" id="PF07702">
    <property type="entry name" value="UTRA"/>
    <property type="match status" value="1"/>
</dbReference>
<dbReference type="GO" id="GO:0003700">
    <property type="term" value="F:DNA-binding transcription factor activity"/>
    <property type="evidence" value="ECO:0007669"/>
    <property type="project" value="InterPro"/>
</dbReference>
<dbReference type="InterPro" id="IPR036390">
    <property type="entry name" value="WH_DNA-bd_sf"/>
</dbReference>
<reference evidence="6 7" key="1">
    <citation type="submission" date="2013-01" db="EMBL/GenBank/DDBJ databases">
        <title>The Genome Sequence of Clostridium bolteae 90A9.</title>
        <authorList>
            <consortium name="The Broad Institute Genome Sequencing Platform"/>
            <person name="Earl A."/>
            <person name="Ward D."/>
            <person name="Feldgarden M."/>
            <person name="Gevers D."/>
            <person name="Courvalin P."/>
            <person name="Lambert T."/>
            <person name="Walker B."/>
            <person name="Young S.K."/>
            <person name="Zeng Q."/>
            <person name="Gargeya S."/>
            <person name="Fitzgerald M."/>
            <person name="Haas B."/>
            <person name="Abouelleil A."/>
            <person name="Alvarado L."/>
            <person name="Arachchi H.M."/>
            <person name="Berlin A.M."/>
            <person name="Chapman S.B."/>
            <person name="Dewar J."/>
            <person name="Goldberg J."/>
            <person name="Griggs A."/>
            <person name="Gujja S."/>
            <person name="Hansen M."/>
            <person name="Howarth C."/>
            <person name="Imamovic A."/>
            <person name="Larimer J."/>
            <person name="McCowan C."/>
            <person name="Murphy C."/>
            <person name="Neiman D."/>
            <person name="Pearson M."/>
            <person name="Priest M."/>
            <person name="Roberts A."/>
            <person name="Saif S."/>
            <person name="Shea T."/>
            <person name="Sisk P."/>
            <person name="Sykes S."/>
            <person name="Wortman J."/>
            <person name="Nusbaum C."/>
            <person name="Birren B."/>
        </authorList>
    </citation>
    <scope>NUCLEOTIDE SEQUENCE [LARGE SCALE GENOMIC DNA]</scope>
    <source>
        <strain evidence="6 7">90A9</strain>
    </source>
</reference>
<dbReference type="GO" id="GO:0045892">
    <property type="term" value="P:negative regulation of DNA-templated transcription"/>
    <property type="evidence" value="ECO:0007669"/>
    <property type="project" value="TreeGrafter"/>
</dbReference>
<dbReference type="Pfam" id="PF00392">
    <property type="entry name" value="GntR"/>
    <property type="match status" value="1"/>
</dbReference>
<gene>
    <name evidence="6" type="ORF">HMPREF1085_05184</name>
</gene>
<dbReference type="CDD" id="cd07377">
    <property type="entry name" value="WHTH_GntR"/>
    <property type="match status" value="1"/>
</dbReference>
<keyword evidence="1" id="KW-0805">Transcription regulation</keyword>
<comment type="caution">
    <text evidence="6">The sequence shown here is derived from an EMBL/GenBank/DDBJ whole genome shotgun (WGS) entry which is preliminary data.</text>
</comment>
<feature type="region of interest" description="Disordered" evidence="4">
    <location>
        <begin position="1"/>
        <end position="72"/>
    </location>
</feature>
<dbReference type="SUPFAM" id="SSF64288">
    <property type="entry name" value="Chorismate lyase-like"/>
    <property type="match status" value="1"/>
</dbReference>
<evidence type="ECO:0000259" key="5">
    <source>
        <dbReference type="PROSITE" id="PS50949"/>
    </source>
</evidence>
<dbReference type="GO" id="GO:0003677">
    <property type="term" value="F:DNA binding"/>
    <property type="evidence" value="ECO:0007669"/>
    <property type="project" value="UniProtKB-KW"/>
</dbReference>
<dbReference type="SMART" id="SM00345">
    <property type="entry name" value="HTH_GNTR"/>
    <property type="match status" value="1"/>
</dbReference>
<dbReference type="Gene3D" id="3.40.1410.10">
    <property type="entry name" value="Chorismate lyase-like"/>
    <property type="match status" value="1"/>
</dbReference>
<evidence type="ECO:0000256" key="1">
    <source>
        <dbReference type="ARBA" id="ARBA00023015"/>
    </source>
</evidence>
<evidence type="ECO:0000313" key="6">
    <source>
        <dbReference type="EMBL" id="ENZ46593.1"/>
    </source>
</evidence>
<feature type="compositionally biased region" description="Polar residues" evidence="4">
    <location>
        <begin position="63"/>
        <end position="72"/>
    </location>
</feature>
<dbReference type="InterPro" id="IPR028978">
    <property type="entry name" value="Chorismate_lyase_/UTRA_dom_sf"/>
</dbReference>
<evidence type="ECO:0000256" key="3">
    <source>
        <dbReference type="ARBA" id="ARBA00023163"/>
    </source>
</evidence>
<dbReference type="InterPro" id="IPR050679">
    <property type="entry name" value="Bact_HTH_transcr_reg"/>
</dbReference>
<dbReference type="InterPro" id="IPR011663">
    <property type="entry name" value="UTRA"/>
</dbReference>
<dbReference type="PRINTS" id="PR00035">
    <property type="entry name" value="HTHGNTR"/>
</dbReference>
<dbReference type="PANTHER" id="PTHR44846:SF1">
    <property type="entry name" value="MANNOSYL-D-GLYCERATE TRANSPORT_METABOLISM SYSTEM REPRESSOR MNGR-RELATED"/>
    <property type="match status" value="1"/>
</dbReference>
<feature type="domain" description="HTH gntR-type" evidence="5">
    <location>
        <begin position="69"/>
        <end position="137"/>
    </location>
</feature>
<evidence type="ECO:0000256" key="4">
    <source>
        <dbReference type="SAM" id="MobiDB-lite"/>
    </source>
</evidence>
<accession>R0BCZ7</accession>
<evidence type="ECO:0000313" key="7">
    <source>
        <dbReference type="Proteomes" id="UP000013126"/>
    </source>
</evidence>
<protein>
    <submittedName>
        <fullName evidence="6">GntR family transcriptional regulator</fullName>
    </submittedName>
</protein>
<dbReference type="Proteomes" id="UP000013126">
    <property type="component" value="Unassembled WGS sequence"/>
</dbReference>
<dbReference type="HOGENOM" id="CLU_063236_4_2_9"/>
<keyword evidence="3" id="KW-0804">Transcription</keyword>
<dbReference type="Gene3D" id="1.10.10.10">
    <property type="entry name" value="Winged helix-like DNA-binding domain superfamily/Winged helix DNA-binding domain"/>
    <property type="match status" value="1"/>
</dbReference>
<keyword evidence="7" id="KW-1185">Reference proteome</keyword>
<dbReference type="AlphaFoldDB" id="R0BCZ7"/>
<keyword evidence="2" id="KW-0238">DNA-binding</keyword>
<dbReference type="RefSeq" id="WP_002577796.1">
    <property type="nucleotide sequence ID" value="NZ_KB851182.1"/>
</dbReference>
<feature type="compositionally biased region" description="Low complexity" evidence="4">
    <location>
        <begin position="53"/>
        <end position="62"/>
    </location>
</feature>
<dbReference type="SUPFAM" id="SSF46785">
    <property type="entry name" value="Winged helix' DNA-binding domain"/>
    <property type="match status" value="1"/>
</dbReference>
<dbReference type="EMBL" id="AGYH01000018">
    <property type="protein sequence ID" value="ENZ46593.1"/>
    <property type="molecule type" value="Genomic_DNA"/>
</dbReference>
<dbReference type="PANTHER" id="PTHR44846">
    <property type="entry name" value="MANNOSYL-D-GLYCERATE TRANSPORT/METABOLISM SYSTEM REPRESSOR MNGR-RELATED"/>
    <property type="match status" value="1"/>
</dbReference>